<protein>
    <submittedName>
        <fullName evidence="2">N-acylneuraminate cytidylyltransferase</fullName>
    </submittedName>
</protein>
<keyword evidence="2" id="KW-0548">Nucleotidyltransferase</keyword>
<evidence type="ECO:0000256" key="1">
    <source>
        <dbReference type="ARBA" id="ARBA00022490"/>
    </source>
</evidence>
<dbReference type="SUPFAM" id="SSF53448">
    <property type="entry name" value="Nucleotide-diphospho-sugar transferases"/>
    <property type="match status" value="1"/>
</dbReference>
<dbReference type="GO" id="GO:0008781">
    <property type="term" value="F:N-acylneuraminate cytidylyltransferase activity"/>
    <property type="evidence" value="ECO:0007669"/>
    <property type="project" value="TreeGrafter"/>
</dbReference>
<dbReference type="AlphaFoldDB" id="A0A4R2N321"/>
<dbReference type="InterPro" id="IPR029044">
    <property type="entry name" value="Nucleotide-diphossugar_trans"/>
</dbReference>
<dbReference type="EMBL" id="SLXI01000001">
    <property type="protein sequence ID" value="TCP14271.1"/>
    <property type="molecule type" value="Genomic_DNA"/>
</dbReference>
<dbReference type="Gene3D" id="3.90.550.10">
    <property type="entry name" value="Spore Coat Polysaccharide Biosynthesis Protein SpsA, Chain A"/>
    <property type="match status" value="1"/>
</dbReference>
<name>A0A4R2N321_9PAST</name>
<evidence type="ECO:0000313" key="3">
    <source>
        <dbReference type="Proteomes" id="UP000294841"/>
    </source>
</evidence>
<organism evidence="2 3">
    <name type="scientific">Bisgaardia hudsonensis</name>
    <dbReference type="NCBI Taxonomy" id="109472"/>
    <lineage>
        <taxon>Bacteria</taxon>
        <taxon>Pseudomonadati</taxon>
        <taxon>Pseudomonadota</taxon>
        <taxon>Gammaproteobacteria</taxon>
        <taxon>Pasteurellales</taxon>
        <taxon>Pasteurellaceae</taxon>
        <taxon>Bisgaardia</taxon>
    </lineage>
</organism>
<dbReference type="InterPro" id="IPR050793">
    <property type="entry name" value="CMP-NeuNAc_synthase"/>
</dbReference>
<accession>A0A4R2N321</accession>
<keyword evidence="1" id="KW-0963">Cytoplasm</keyword>
<dbReference type="RefSeq" id="WP_132022006.1">
    <property type="nucleotide sequence ID" value="NZ_CP016605.1"/>
</dbReference>
<dbReference type="PANTHER" id="PTHR21485:SF6">
    <property type="entry name" value="N-ACYLNEURAMINATE CYTIDYLYLTRANSFERASE-RELATED"/>
    <property type="match status" value="1"/>
</dbReference>
<reference evidence="2 3" key="1">
    <citation type="submission" date="2019-03" db="EMBL/GenBank/DDBJ databases">
        <title>Genomic Encyclopedia of Type Strains, Phase IV (KMG-IV): sequencing the most valuable type-strain genomes for metagenomic binning, comparative biology and taxonomic classification.</title>
        <authorList>
            <person name="Goeker M."/>
        </authorList>
    </citation>
    <scope>NUCLEOTIDE SEQUENCE [LARGE SCALE GENOMIC DNA]</scope>
    <source>
        <strain evidence="2 3">DSM 28231</strain>
    </source>
</reference>
<gene>
    <name evidence="2" type="ORF">EV697_101410</name>
</gene>
<dbReference type="PANTHER" id="PTHR21485">
    <property type="entry name" value="HAD SUPERFAMILY MEMBERS CMAS AND KDSC"/>
    <property type="match status" value="1"/>
</dbReference>
<keyword evidence="3" id="KW-1185">Reference proteome</keyword>
<sequence>MKKIAIIPARAGSKGIKNKNLQLVDNISLVGRAILAAQEAKVFDSIIVTSDGEDILEEAKKYGAYAFCRSSKLAECDTKTIDVVLNCLEELNMYSGIVILLQPTSPLRTHTDILEAINIFENKECKSVVSVSEIEHHPYKAFTLSKEGMPIPINTIDDFEKPRQQLDKAFRINGAIYINKIEDLFISKRFFIEPIQCYIMPNERSIDIDNHMDLTRANELAKLK</sequence>
<dbReference type="Proteomes" id="UP000294841">
    <property type="component" value="Unassembled WGS sequence"/>
</dbReference>
<dbReference type="OrthoDB" id="9805604at2"/>
<proteinExistence type="predicted"/>
<comment type="caution">
    <text evidence="2">The sequence shown here is derived from an EMBL/GenBank/DDBJ whole genome shotgun (WGS) entry which is preliminary data.</text>
</comment>
<evidence type="ECO:0000313" key="2">
    <source>
        <dbReference type="EMBL" id="TCP14271.1"/>
    </source>
</evidence>
<dbReference type="Pfam" id="PF02348">
    <property type="entry name" value="CTP_transf_3"/>
    <property type="match status" value="1"/>
</dbReference>
<keyword evidence="2" id="KW-0808">Transferase</keyword>
<dbReference type="CDD" id="cd02513">
    <property type="entry name" value="CMP-NeuAc_Synthase"/>
    <property type="match status" value="1"/>
</dbReference>
<dbReference type="InterPro" id="IPR003329">
    <property type="entry name" value="Cytidylyl_trans"/>
</dbReference>